<protein>
    <submittedName>
        <fullName evidence="2">Permease of the drug/metabolite transporter (DMT) superfamily</fullName>
    </submittedName>
</protein>
<proteinExistence type="predicted"/>
<gene>
    <name evidence="2" type="ORF">AVDCRST_MAG55-1945</name>
</gene>
<evidence type="ECO:0000313" key="2">
    <source>
        <dbReference type="EMBL" id="CAA9420406.1"/>
    </source>
</evidence>
<organism evidence="2">
    <name type="scientific">uncultured Rubrobacteraceae bacterium</name>
    <dbReference type="NCBI Taxonomy" id="349277"/>
    <lineage>
        <taxon>Bacteria</taxon>
        <taxon>Bacillati</taxon>
        <taxon>Actinomycetota</taxon>
        <taxon>Rubrobacteria</taxon>
        <taxon>Rubrobacterales</taxon>
        <taxon>Rubrobacteraceae</taxon>
        <taxon>environmental samples</taxon>
    </lineage>
</organism>
<feature type="region of interest" description="Disordered" evidence="1">
    <location>
        <begin position="75"/>
        <end position="97"/>
    </location>
</feature>
<feature type="compositionally biased region" description="Low complexity" evidence="1">
    <location>
        <begin position="75"/>
        <end position="85"/>
    </location>
</feature>
<evidence type="ECO:0000256" key="1">
    <source>
        <dbReference type="SAM" id="MobiDB-lite"/>
    </source>
</evidence>
<accession>A0A6J4PSC1</accession>
<reference evidence="2" key="1">
    <citation type="submission" date="2020-02" db="EMBL/GenBank/DDBJ databases">
        <authorList>
            <person name="Meier V. D."/>
        </authorList>
    </citation>
    <scope>NUCLEOTIDE SEQUENCE</scope>
    <source>
        <strain evidence="2">AVDCRST_MAG55</strain>
    </source>
</reference>
<sequence>MRLSWGHVALAGGDSRGAPDHGPHLLWLGLRCVEASVIAGSTVLMEPVFAAAFARVVLSEKSPIWPPPSARLSPSSASCCSAGPPGRSGSVGPAWLGDGITPEAGEDVVFWTL</sequence>
<name>A0A6J4PSC1_9ACTN</name>
<dbReference type="EMBL" id="CADCUZ010000089">
    <property type="protein sequence ID" value="CAA9420406.1"/>
    <property type="molecule type" value="Genomic_DNA"/>
</dbReference>
<dbReference type="AlphaFoldDB" id="A0A6J4PSC1"/>